<dbReference type="KEGG" id="hyh:D3Y59_13145"/>
<evidence type="ECO:0000256" key="1">
    <source>
        <dbReference type="SAM" id="SignalP"/>
    </source>
</evidence>
<name>A0A3B7RF85_9BACT</name>
<evidence type="ECO:0000259" key="2">
    <source>
        <dbReference type="PROSITE" id="PS50933"/>
    </source>
</evidence>
<protein>
    <submittedName>
        <fullName evidence="3">CHRD domain-containing protein</fullName>
    </submittedName>
</protein>
<dbReference type="Pfam" id="PF07452">
    <property type="entry name" value="CHRD"/>
    <property type="match status" value="1"/>
</dbReference>
<dbReference type="EMBL" id="CP032317">
    <property type="protein sequence ID" value="AYA37906.1"/>
    <property type="molecule type" value="Genomic_DNA"/>
</dbReference>
<feature type="chain" id="PRO_5017620443" evidence="1">
    <location>
        <begin position="18"/>
        <end position="145"/>
    </location>
</feature>
<dbReference type="RefSeq" id="WP_119445464.1">
    <property type="nucleotide sequence ID" value="NZ_CP032317.1"/>
</dbReference>
<dbReference type="Proteomes" id="UP000262802">
    <property type="component" value="Chromosome"/>
</dbReference>
<evidence type="ECO:0000313" key="3">
    <source>
        <dbReference type="EMBL" id="AYA37906.1"/>
    </source>
</evidence>
<reference evidence="3 4" key="1">
    <citation type="submission" date="2018-09" db="EMBL/GenBank/DDBJ databases">
        <title>Hymenobacter medium sp. nov., isolated from R2A medium.</title>
        <authorList>
            <person name="Yingchao G."/>
        </authorList>
    </citation>
    <scope>NUCLEOTIDE SEQUENCE [LARGE SCALE GENOMIC DNA]</scope>
    <source>
        <strain evidence="4">sh-6</strain>
    </source>
</reference>
<feature type="signal peptide" evidence="1">
    <location>
        <begin position="1"/>
        <end position="17"/>
    </location>
</feature>
<keyword evidence="4" id="KW-1185">Reference proteome</keyword>
<dbReference type="PROSITE" id="PS51257">
    <property type="entry name" value="PROKAR_LIPOPROTEIN"/>
    <property type="match status" value="1"/>
</dbReference>
<proteinExistence type="predicted"/>
<dbReference type="AlphaFoldDB" id="A0A3B7RF85"/>
<gene>
    <name evidence="3" type="ORF">D3Y59_13145</name>
</gene>
<sequence>MKRFSTMLLLAGLMATAACNDSNDDDNTPTTMQASATLNGSQEVPANNSAATGTMTGTYDKSTRTLTYTVTYQGFTPAAGHIHQAPPGQNGGVIVPFSSVATSPIRGTATLTEADAASLMAGNTYVNLHSSTYPNGEIRGNITLK</sequence>
<dbReference type="SMART" id="SM00754">
    <property type="entry name" value="CHRD"/>
    <property type="match status" value="1"/>
</dbReference>
<evidence type="ECO:0000313" key="4">
    <source>
        <dbReference type="Proteomes" id="UP000262802"/>
    </source>
</evidence>
<dbReference type="OrthoDB" id="571052at2"/>
<keyword evidence="1" id="KW-0732">Signal</keyword>
<dbReference type="InterPro" id="IPR010895">
    <property type="entry name" value="CHRD"/>
</dbReference>
<organism evidence="3 4">
    <name type="scientific">Hymenobacter oligotrophus</name>
    <dbReference type="NCBI Taxonomy" id="2319843"/>
    <lineage>
        <taxon>Bacteria</taxon>
        <taxon>Pseudomonadati</taxon>
        <taxon>Bacteroidota</taxon>
        <taxon>Cytophagia</taxon>
        <taxon>Cytophagales</taxon>
        <taxon>Hymenobacteraceae</taxon>
        <taxon>Hymenobacter</taxon>
    </lineage>
</organism>
<accession>A0A3B7RF85</accession>
<dbReference type="PROSITE" id="PS50933">
    <property type="entry name" value="CHRD"/>
    <property type="match status" value="1"/>
</dbReference>
<feature type="domain" description="CHRD" evidence="2">
    <location>
        <begin position="30"/>
        <end position="145"/>
    </location>
</feature>